<dbReference type="PANTHER" id="PTHR34203">
    <property type="entry name" value="METHYLTRANSFERASE, FKBM FAMILY PROTEIN"/>
    <property type="match status" value="1"/>
</dbReference>
<dbReference type="Gene3D" id="3.40.50.150">
    <property type="entry name" value="Vaccinia Virus protein VP39"/>
    <property type="match status" value="1"/>
</dbReference>
<sequence>MASGRKWDKGSPLLSLRAFLLSSPVLLLLLFLLFSSSSPFAKVPSTTSAFSVPPPNPGFPTRIPPFDCRSCPQASPVFASVVEGVRYPFFYSIADLGALPGNPHGEILRLLDGKPYSAPDISGPIQEALEKIGAATRGLVVDVGGNVGMAIFAAAAMGRRVVSFEPVFENLQRICDGVFLNRAWDRVTLFAAAASDHSGNITFHKLVGRLDNSAVSATGAKMTFQDKAEIAIEVPTIPLDDVIPDSEEVALIKIDVQGWEYHVLRGAKKILSRDPGRAPFLMYEEDERLLSASNTSAQEIRLFLKSVGYNQCTRHGGDTHCSKLPVN</sequence>
<dbReference type="OrthoDB" id="411251at2759"/>
<comment type="caution">
    <text evidence="2">The sequence shown here is derived from an EMBL/GenBank/DDBJ whole genome shotgun (WGS) entry which is preliminary data.</text>
</comment>
<dbReference type="SUPFAM" id="SSF53335">
    <property type="entry name" value="S-adenosyl-L-methionine-dependent methyltransferases"/>
    <property type="match status" value="1"/>
</dbReference>
<dbReference type="AlphaFoldDB" id="A0A843UQ50"/>
<feature type="domain" description="Methyltransferase FkbM" evidence="1">
    <location>
        <begin position="142"/>
        <end position="309"/>
    </location>
</feature>
<name>A0A843UQ50_COLES</name>
<dbReference type="Pfam" id="PF05050">
    <property type="entry name" value="Methyltransf_21"/>
    <property type="match status" value="1"/>
</dbReference>
<protein>
    <recommendedName>
        <fullName evidence="1">Methyltransferase FkbM domain-containing protein</fullName>
    </recommendedName>
</protein>
<proteinExistence type="predicted"/>
<dbReference type="InterPro" id="IPR006342">
    <property type="entry name" value="FkbM_mtfrase"/>
</dbReference>
<evidence type="ECO:0000313" key="2">
    <source>
        <dbReference type="EMBL" id="MQL81969.1"/>
    </source>
</evidence>
<evidence type="ECO:0000259" key="1">
    <source>
        <dbReference type="Pfam" id="PF05050"/>
    </source>
</evidence>
<evidence type="ECO:0000313" key="3">
    <source>
        <dbReference type="Proteomes" id="UP000652761"/>
    </source>
</evidence>
<dbReference type="InterPro" id="IPR052514">
    <property type="entry name" value="SAM-dependent_MTase"/>
</dbReference>
<reference evidence="2" key="1">
    <citation type="submission" date="2017-07" db="EMBL/GenBank/DDBJ databases">
        <title>Taro Niue Genome Assembly and Annotation.</title>
        <authorList>
            <person name="Atibalentja N."/>
            <person name="Keating K."/>
            <person name="Fields C.J."/>
        </authorList>
    </citation>
    <scope>NUCLEOTIDE SEQUENCE</scope>
    <source>
        <strain evidence="2">Niue_2</strain>
        <tissue evidence="2">Leaf</tissue>
    </source>
</reference>
<dbReference type="Proteomes" id="UP000652761">
    <property type="component" value="Unassembled WGS sequence"/>
</dbReference>
<dbReference type="InterPro" id="IPR029063">
    <property type="entry name" value="SAM-dependent_MTases_sf"/>
</dbReference>
<organism evidence="2 3">
    <name type="scientific">Colocasia esculenta</name>
    <name type="common">Wild taro</name>
    <name type="synonym">Arum esculentum</name>
    <dbReference type="NCBI Taxonomy" id="4460"/>
    <lineage>
        <taxon>Eukaryota</taxon>
        <taxon>Viridiplantae</taxon>
        <taxon>Streptophyta</taxon>
        <taxon>Embryophyta</taxon>
        <taxon>Tracheophyta</taxon>
        <taxon>Spermatophyta</taxon>
        <taxon>Magnoliopsida</taxon>
        <taxon>Liliopsida</taxon>
        <taxon>Araceae</taxon>
        <taxon>Aroideae</taxon>
        <taxon>Colocasieae</taxon>
        <taxon>Colocasia</taxon>
    </lineage>
</organism>
<dbReference type="NCBIfam" id="TIGR01444">
    <property type="entry name" value="fkbM_fam"/>
    <property type="match status" value="1"/>
</dbReference>
<dbReference type="PANTHER" id="PTHR34203:SF13">
    <property type="entry name" value="EXPRESSED PROTEIN"/>
    <property type="match status" value="1"/>
</dbReference>
<dbReference type="EMBL" id="NMUH01000600">
    <property type="protein sequence ID" value="MQL81969.1"/>
    <property type="molecule type" value="Genomic_DNA"/>
</dbReference>
<accession>A0A843UQ50</accession>
<gene>
    <name evidence="2" type="ORF">Taro_014434</name>
</gene>
<keyword evidence="3" id="KW-1185">Reference proteome</keyword>